<keyword evidence="3 4" id="KW-0472">Membrane</keyword>
<dbReference type="GO" id="GO:0022857">
    <property type="term" value="F:transmembrane transporter activity"/>
    <property type="evidence" value="ECO:0007669"/>
    <property type="project" value="InterPro"/>
</dbReference>
<keyword evidence="1 4" id="KW-0812">Transmembrane</keyword>
<dbReference type="InterPro" id="IPR036259">
    <property type="entry name" value="MFS_trans_sf"/>
</dbReference>
<feature type="transmembrane region" description="Helical" evidence="4">
    <location>
        <begin position="43"/>
        <end position="61"/>
    </location>
</feature>
<evidence type="ECO:0000313" key="6">
    <source>
        <dbReference type="Proteomes" id="UP000461948"/>
    </source>
</evidence>
<feature type="transmembrane region" description="Helical" evidence="4">
    <location>
        <begin position="139"/>
        <end position="157"/>
    </location>
</feature>
<feature type="transmembrane region" description="Helical" evidence="4">
    <location>
        <begin position="280"/>
        <end position="298"/>
    </location>
</feature>
<dbReference type="Proteomes" id="UP000461948">
    <property type="component" value="Unassembled WGS sequence"/>
</dbReference>
<dbReference type="SUPFAM" id="SSF103473">
    <property type="entry name" value="MFS general substrate transporter"/>
    <property type="match status" value="1"/>
</dbReference>
<dbReference type="Pfam" id="PF07690">
    <property type="entry name" value="MFS_1"/>
    <property type="match status" value="1"/>
</dbReference>
<evidence type="ECO:0000256" key="2">
    <source>
        <dbReference type="ARBA" id="ARBA00022989"/>
    </source>
</evidence>
<dbReference type="Gene3D" id="1.20.1250.20">
    <property type="entry name" value="MFS general substrate transporter like domains"/>
    <property type="match status" value="1"/>
</dbReference>
<protein>
    <submittedName>
        <fullName evidence="5">MFS transporter</fullName>
    </submittedName>
</protein>
<evidence type="ECO:0000313" key="5">
    <source>
        <dbReference type="EMBL" id="MSE16410.1"/>
    </source>
</evidence>
<sequence length="388" mass="44185">MLKSSAAVRFTGIMYSGVRMLIGAYSVIYMLQNGLSVSQVGLLKTFQGIIIVFLDIPLSYFSDRYSRKFSISVSILFSSAWLLTMAVADNFWFFMLAELFNALSLGMMSGTFDSYLYDHSKNENNNISSQKIFSLYYKYQFMFMGVTSLIGATAYFYIGKSSIFISALLMFMIFLMSAFLPSDRQFKSEEKSKFFSFTMLCNSIRQVFAGRTGLLTLLTVIISSFFLQSLIQYWQVIAGQDLPEDGQAIILGIVFFLIMLAQSATGFVTETLPSSSNARFHFIFFLLVIISSVSSLYFNNIYMSAFFLCIIFFYINFVQIISYARMVSHTESSLRSVTLSTIATVNKIVMFVMIAPFGLLLQTYDWLFIIPAFLIITPLFFLYFRSGR</sequence>
<dbReference type="AlphaFoldDB" id="A0A7X2SWA6"/>
<reference evidence="5 6" key="1">
    <citation type="submission" date="2019-11" db="EMBL/GenBank/DDBJ databases">
        <title>Draft Genome Sequence of Plant Growth-Promoting Rhizosphere-Associated Bacteria.</title>
        <authorList>
            <person name="Vasilyev I.Y."/>
            <person name="Radchenko V."/>
            <person name="Ilnitskaya E.V."/>
        </authorList>
    </citation>
    <scope>NUCLEOTIDE SEQUENCE [LARGE SCALE GENOMIC DNA]</scope>
    <source>
        <strain evidence="5 6">VRA_MhP_f</strain>
    </source>
</reference>
<evidence type="ECO:0000256" key="3">
    <source>
        <dbReference type="ARBA" id="ARBA00023136"/>
    </source>
</evidence>
<keyword evidence="2 4" id="KW-1133">Transmembrane helix</keyword>
<dbReference type="RefSeq" id="WP_139016396.1">
    <property type="nucleotide sequence ID" value="NZ_JACSXB010000012.1"/>
</dbReference>
<organism evidence="5 6">
    <name type="scientific">Enterobacter agglomerans</name>
    <name type="common">Erwinia herbicola</name>
    <name type="synonym">Pantoea agglomerans</name>
    <dbReference type="NCBI Taxonomy" id="549"/>
    <lineage>
        <taxon>Bacteria</taxon>
        <taxon>Pseudomonadati</taxon>
        <taxon>Pseudomonadota</taxon>
        <taxon>Gammaproteobacteria</taxon>
        <taxon>Enterobacterales</taxon>
        <taxon>Erwiniaceae</taxon>
        <taxon>Pantoea</taxon>
        <taxon>Pantoea agglomerans group</taxon>
    </lineage>
</organism>
<evidence type="ECO:0000256" key="4">
    <source>
        <dbReference type="SAM" id="Phobius"/>
    </source>
</evidence>
<gene>
    <name evidence="5" type="ORF">GKC49_15190</name>
</gene>
<dbReference type="InterPro" id="IPR011701">
    <property type="entry name" value="MFS"/>
</dbReference>
<dbReference type="InterPro" id="IPR053160">
    <property type="entry name" value="MFS_DHA3_Transporter"/>
</dbReference>
<comment type="caution">
    <text evidence="5">The sequence shown here is derived from an EMBL/GenBank/DDBJ whole genome shotgun (WGS) entry which is preliminary data.</text>
</comment>
<evidence type="ECO:0000256" key="1">
    <source>
        <dbReference type="ARBA" id="ARBA00022692"/>
    </source>
</evidence>
<accession>A0A7X2SWA6</accession>
<feature type="transmembrane region" description="Helical" evidence="4">
    <location>
        <begin position="304"/>
        <end position="324"/>
    </location>
</feature>
<proteinExistence type="predicted"/>
<name>A0A7X2SWA6_ENTAG</name>
<dbReference type="PANTHER" id="PTHR23530">
    <property type="entry name" value="TRANSPORT PROTEIN-RELATED"/>
    <property type="match status" value="1"/>
</dbReference>
<dbReference type="EMBL" id="WKLC01000693">
    <property type="protein sequence ID" value="MSE16410.1"/>
    <property type="molecule type" value="Genomic_DNA"/>
</dbReference>
<feature type="transmembrane region" description="Helical" evidence="4">
    <location>
        <begin position="336"/>
        <end position="360"/>
    </location>
</feature>
<dbReference type="CDD" id="cd06174">
    <property type="entry name" value="MFS"/>
    <property type="match status" value="1"/>
</dbReference>
<feature type="transmembrane region" description="Helical" evidence="4">
    <location>
        <begin position="163"/>
        <end position="181"/>
    </location>
</feature>
<feature type="transmembrane region" description="Helical" evidence="4">
    <location>
        <begin position="12"/>
        <end position="31"/>
    </location>
</feature>
<feature type="transmembrane region" description="Helical" evidence="4">
    <location>
        <begin position="366"/>
        <end position="384"/>
    </location>
</feature>
<feature type="transmembrane region" description="Helical" evidence="4">
    <location>
        <begin position="214"/>
        <end position="234"/>
    </location>
</feature>
<feature type="transmembrane region" description="Helical" evidence="4">
    <location>
        <begin position="246"/>
        <end position="268"/>
    </location>
</feature>
<feature type="transmembrane region" description="Helical" evidence="4">
    <location>
        <begin position="99"/>
        <end position="118"/>
    </location>
</feature>
<feature type="transmembrane region" description="Helical" evidence="4">
    <location>
        <begin position="73"/>
        <end position="93"/>
    </location>
</feature>
<dbReference type="PANTHER" id="PTHR23530:SF1">
    <property type="entry name" value="PERMEASE, MAJOR FACILITATOR SUPERFAMILY-RELATED"/>
    <property type="match status" value="1"/>
</dbReference>